<dbReference type="GO" id="GO:0000723">
    <property type="term" value="P:telomere maintenance"/>
    <property type="evidence" value="ECO:0007669"/>
    <property type="project" value="TreeGrafter"/>
</dbReference>
<sequence length="191" mass="22178">MNIIKAFLRSDNNIYFLDSRQKLSTKTLKKLLNNEFKDKCLHVMNKLLIKRIHDKYEIISALFDIKNELDNNANTVRLVIIDSLPTLFLTSADNTENNNILNHLANILRYLANKHHVAIIVNNLITIWAEGDISAINNIHERIACGKYWKTVPNFRIKLKKLRQSIEICLVKSNVIQNQKHCSVEMNELSK</sequence>
<dbReference type="Gene3D" id="3.40.50.300">
    <property type="entry name" value="P-loop containing nucleotide triphosphate hydrolases"/>
    <property type="match status" value="1"/>
</dbReference>
<organism evidence="4 5">
    <name type="scientific">Rhynchophorus ferrugineus</name>
    <name type="common">Red palm weevil</name>
    <name type="synonym">Curculio ferrugineus</name>
    <dbReference type="NCBI Taxonomy" id="354439"/>
    <lineage>
        <taxon>Eukaryota</taxon>
        <taxon>Metazoa</taxon>
        <taxon>Ecdysozoa</taxon>
        <taxon>Arthropoda</taxon>
        <taxon>Hexapoda</taxon>
        <taxon>Insecta</taxon>
        <taxon>Pterygota</taxon>
        <taxon>Neoptera</taxon>
        <taxon>Endopterygota</taxon>
        <taxon>Coleoptera</taxon>
        <taxon>Polyphaga</taxon>
        <taxon>Cucujiformia</taxon>
        <taxon>Curculionidae</taxon>
        <taxon>Dryophthorinae</taxon>
        <taxon>Rhynchophorus</taxon>
    </lineage>
</organism>
<dbReference type="EMBL" id="JAACXV010013869">
    <property type="protein sequence ID" value="KAF7272016.1"/>
    <property type="molecule type" value="Genomic_DNA"/>
</dbReference>
<dbReference type="PANTHER" id="PTHR46457:SF1">
    <property type="entry name" value="DNA REPAIR PROTEIN RAD51 HOMOLOG 4"/>
    <property type="match status" value="1"/>
</dbReference>
<dbReference type="Pfam" id="PF08423">
    <property type="entry name" value="Rad51"/>
    <property type="match status" value="1"/>
</dbReference>
<dbReference type="GO" id="GO:0005815">
    <property type="term" value="C:microtubule organizing center"/>
    <property type="evidence" value="ECO:0007669"/>
    <property type="project" value="TreeGrafter"/>
</dbReference>
<dbReference type="GO" id="GO:0003697">
    <property type="term" value="F:single-stranded DNA binding"/>
    <property type="evidence" value="ECO:0007669"/>
    <property type="project" value="TreeGrafter"/>
</dbReference>
<dbReference type="Proteomes" id="UP000625711">
    <property type="component" value="Unassembled WGS sequence"/>
</dbReference>
<gene>
    <name evidence="4" type="ORF">GWI33_015157</name>
</gene>
<dbReference type="GO" id="GO:0042148">
    <property type="term" value="P:DNA strand invasion"/>
    <property type="evidence" value="ECO:0007669"/>
    <property type="project" value="TreeGrafter"/>
</dbReference>
<comment type="subcellular location">
    <subcellularLocation>
        <location evidence="1">Nucleus</location>
    </subcellularLocation>
</comment>
<evidence type="ECO:0000313" key="4">
    <source>
        <dbReference type="EMBL" id="KAF7272016.1"/>
    </source>
</evidence>
<comment type="caution">
    <text evidence="4">The sequence shown here is derived from an EMBL/GenBank/DDBJ whole genome shotgun (WGS) entry which is preliminary data.</text>
</comment>
<dbReference type="GO" id="GO:0005524">
    <property type="term" value="F:ATP binding"/>
    <property type="evidence" value="ECO:0007669"/>
    <property type="project" value="InterPro"/>
</dbReference>
<evidence type="ECO:0000313" key="5">
    <source>
        <dbReference type="Proteomes" id="UP000625711"/>
    </source>
</evidence>
<dbReference type="InterPro" id="IPR051988">
    <property type="entry name" value="HRR_RAD51_Paralog"/>
</dbReference>
<dbReference type="InterPro" id="IPR020588">
    <property type="entry name" value="RecA_ATP-bd"/>
</dbReference>
<reference evidence="4" key="1">
    <citation type="submission" date="2020-08" db="EMBL/GenBank/DDBJ databases">
        <title>Genome sequencing and assembly of the red palm weevil Rhynchophorus ferrugineus.</title>
        <authorList>
            <person name="Dias G.B."/>
            <person name="Bergman C.M."/>
            <person name="Manee M."/>
        </authorList>
    </citation>
    <scope>NUCLEOTIDE SEQUENCE</scope>
    <source>
        <strain evidence="4">AA-2017</strain>
        <tissue evidence="4">Whole larva</tissue>
    </source>
</reference>
<dbReference type="GO" id="GO:0033063">
    <property type="term" value="C:Rad51B-Rad51C-Rad51D-XRCC2 complex"/>
    <property type="evidence" value="ECO:0007669"/>
    <property type="project" value="TreeGrafter"/>
</dbReference>
<keyword evidence="5" id="KW-1185">Reference proteome</keyword>
<name>A0A834I3T2_RHYFE</name>
<proteinExistence type="predicted"/>
<dbReference type="SUPFAM" id="SSF52540">
    <property type="entry name" value="P-loop containing nucleoside triphosphate hydrolases"/>
    <property type="match status" value="1"/>
</dbReference>
<dbReference type="AlphaFoldDB" id="A0A834I3T2"/>
<dbReference type="PANTHER" id="PTHR46457">
    <property type="entry name" value="DNA REPAIR PROTEIN RAD51 HOMOLOG 4"/>
    <property type="match status" value="1"/>
</dbReference>
<dbReference type="GO" id="GO:0140664">
    <property type="term" value="F:ATP-dependent DNA damage sensor activity"/>
    <property type="evidence" value="ECO:0007669"/>
    <property type="project" value="InterPro"/>
</dbReference>
<protein>
    <recommendedName>
        <fullName evidence="3">RecA family profile 1 domain-containing protein</fullName>
    </recommendedName>
</protein>
<dbReference type="GO" id="GO:0000400">
    <property type="term" value="F:four-way junction DNA binding"/>
    <property type="evidence" value="ECO:0007669"/>
    <property type="project" value="TreeGrafter"/>
</dbReference>
<dbReference type="GO" id="GO:0007131">
    <property type="term" value="P:reciprocal meiotic recombination"/>
    <property type="evidence" value="ECO:0007669"/>
    <property type="project" value="TreeGrafter"/>
</dbReference>
<dbReference type="OrthoDB" id="336321at2759"/>
<dbReference type="InterPro" id="IPR027417">
    <property type="entry name" value="P-loop_NTPase"/>
</dbReference>
<dbReference type="InterPro" id="IPR013632">
    <property type="entry name" value="Rad51_C"/>
</dbReference>
<evidence type="ECO:0000256" key="1">
    <source>
        <dbReference type="ARBA" id="ARBA00004123"/>
    </source>
</evidence>
<feature type="domain" description="RecA family profile 1" evidence="3">
    <location>
        <begin position="1"/>
        <end position="125"/>
    </location>
</feature>
<dbReference type="GO" id="GO:0005657">
    <property type="term" value="C:replication fork"/>
    <property type="evidence" value="ECO:0007669"/>
    <property type="project" value="TreeGrafter"/>
</dbReference>
<accession>A0A834I3T2</accession>
<evidence type="ECO:0000256" key="2">
    <source>
        <dbReference type="ARBA" id="ARBA00023242"/>
    </source>
</evidence>
<dbReference type="PROSITE" id="PS50162">
    <property type="entry name" value="RECA_2"/>
    <property type="match status" value="1"/>
</dbReference>
<evidence type="ECO:0000259" key="3">
    <source>
        <dbReference type="PROSITE" id="PS50162"/>
    </source>
</evidence>
<dbReference type="GO" id="GO:0000724">
    <property type="term" value="P:double-strand break repair via homologous recombination"/>
    <property type="evidence" value="ECO:0007669"/>
    <property type="project" value="TreeGrafter"/>
</dbReference>
<keyword evidence="2" id="KW-0539">Nucleus</keyword>